<dbReference type="AlphaFoldDB" id="A0AAV2QV44"/>
<protein>
    <submittedName>
        <fullName evidence="1">Uncharacterized protein</fullName>
    </submittedName>
</protein>
<comment type="caution">
    <text evidence="1">The sequence shown here is derived from an EMBL/GenBank/DDBJ whole genome shotgun (WGS) entry which is preliminary data.</text>
</comment>
<gene>
    <name evidence="1" type="ORF">MNOR_LOCUS15604</name>
</gene>
<evidence type="ECO:0000313" key="2">
    <source>
        <dbReference type="Proteomes" id="UP001497623"/>
    </source>
</evidence>
<sequence length="478" mass="55291">MPLIKKPPEKFLIVSLSDYEKFEEIERTLHISDVLKYNQCSLSAKVLSSKDQSHLLGKHMRILWFGVAEPPEFHHWYGNVSFRINLHHVINHFAQKKNVYYLERLQRATSIQSRVLLTSKELEDVQPAISFDMTSLGFPIYQDPSGQLYHLKNIRGQKRQHVLEILINIDDDAEARWVFKMSRRSSVSHFMGNSGRPCVCYKYNNRETWCPSPNTKEETTFEINSWLPGYLPINTDYVGWDFTSNLSMFPLYFSYVPPTNGWSQPFLEGSGGPEETTLSNSSSFREHYPPSLLLQPQINHSTNREYSNQQVFLEPNNAFPQLSSHNSHQNHKYYNLNHSNINNGSYYPNQVFNTWESLMQWQTLNHSIELINDSKGKGKKQQIQKPTIISENSGQTIPIDENIKTVSKTKLNLESNVMDENKFVSDEDIFPSKQNKQENNENALASNGNIYVKFLQVNGNTDVGFWSDFSESNKVTIN</sequence>
<dbReference type="EMBL" id="CAXKWB010009833">
    <property type="protein sequence ID" value="CAL4096186.1"/>
    <property type="molecule type" value="Genomic_DNA"/>
</dbReference>
<proteinExistence type="predicted"/>
<keyword evidence="2" id="KW-1185">Reference proteome</keyword>
<accession>A0AAV2QV44</accession>
<organism evidence="1 2">
    <name type="scientific">Meganyctiphanes norvegica</name>
    <name type="common">Northern krill</name>
    <name type="synonym">Thysanopoda norvegica</name>
    <dbReference type="NCBI Taxonomy" id="48144"/>
    <lineage>
        <taxon>Eukaryota</taxon>
        <taxon>Metazoa</taxon>
        <taxon>Ecdysozoa</taxon>
        <taxon>Arthropoda</taxon>
        <taxon>Crustacea</taxon>
        <taxon>Multicrustacea</taxon>
        <taxon>Malacostraca</taxon>
        <taxon>Eumalacostraca</taxon>
        <taxon>Eucarida</taxon>
        <taxon>Euphausiacea</taxon>
        <taxon>Euphausiidae</taxon>
        <taxon>Meganyctiphanes</taxon>
    </lineage>
</organism>
<evidence type="ECO:0000313" key="1">
    <source>
        <dbReference type="EMBL" id="CAL4096186.1"/>
    </source>
</evidence>
<name>A0AAV2QV44_MEGNR</name>
<reference evidence="1 2" key="1">
    <citation type="submission" date="2024-05" db="EMBL/GenBank/DDBJ databases">
        <authorList>
            <person name="Wallberg A."/>
        </authorList>
    </citation>
    <scope>NUCLEOTIDE SEQUENCE [LARGE SCALE GENOMIC DNA]</scope>
</reference>
<feature type="non-terminal residue" evidence="1">
    <location>
        <position position="478"/>
    </location>
</feature>
<dbReference type="Proteomes" id="UP001497623">
    <property type="component" value="Unassembled WGS sequence"/>
</dbReference>